<evidence type="ECO:0000313" key="1">
    <source>
        <dbReference type="EMBL" id="REC50678.1"/>
    </source>
</evidence>
<comment type="caution">
    <text evidence="1">The sequence shown here is derived from an EMBL/GenBank/DDBJ whole genome shotgun (WGS) entry which is preliminary data.</text>
</comment>
<organism evidence="1 2">
    <name type="scientific">Chryseobacterium piscium</name>
    <dbReference type="NCBI Taxonomy" id="333702"/>
    <lineage>
        <taxon>Bacteria</taxon>
        <taxon>Pseudomonadati</taxon>
        <taxon>Bacteroidota</taxon>
        <taxon>Flavobacteriia</taxon>
        <taxon>Flavobacteriales</taxon>
        <taxon>Weeksellaceae</taxon>
        <taxon>Chryseobacterium group</taxon>
        <taxon>Chryseobacterium</taxon>
    </lineage>
</organism>
<gene>
    <name evidence="1" type="ORF">DRF62_18750</name>
</gene>
<evidence type="ECO:0000313" key="2">
    <source>
        <dbReference type="Proteomes" id="UP000256512"/>
    </source>
</evidence>
<dbReference type="EMBL" id="QNVS01000094">
    <property type="protein sequence ID" value="REC50678.1"/>
    <property type="molecule type" value="Genomic_DNA"/>
</dbReference>
<keyword evidence="2" id="KW-1185">Reference proteome</keyword>
<protein>
    <submittedName>
        <fullName evidence="1">Uncharacterized protein</fullName>
    </submittedName>
</protein>
<feature type="non-terminal residue" evidence="1">
    <location>
        <position position="1"/>
    </location>
</feature>
<dbReference type="Proteomes" id="UP000256512">
    <property type="component" value="Unassembled WGS sequence"/>
</dbReference>
<proteinExistence type="predicted"/>
<accession>A0A3D9BBA1</accession>
<name>A0A3D9BBA1_9FLAO</name>
<dbReference type="AlphaFoldDB" id="A0A3D9BBA1"/>
<sequence>DIKEKIVTEIIERFKQENIFLKSEYLLLFFDMINCPFIEEKHKRTIMKSSNYVILQASNAEIKLEIDKIELQKKWFMNWDQDIDLERILKKKEWSSSY</sequence>
<reference evidence="1 2" key="1">
    <citation type="journal article" date="2006" name="Int. J. Syst. Evol. Microbiol.">
        <title>Chryseobacterium piscium sp. nov., isolated from fish of the South Atlantic Ocean off South Africa.</title>
        <authorList>
            <person name="de Beer H."/>
            <person name="Hugo C.J."/>
            <person name="Jooste P.J."/>
            <person name="Vancanneyt M."/>
            <person name="Coenye T."/>
            <person name="Vandamme P."/>
        </authorList>
    </citation>
    <scope>NUCLEOTIDE SEQUENCE [LARGE SCALE GENOMIC DNA]</scope>
    <source>
        <strain evidence="1 2">CCUG 51923</strain>
    </source>
</reference>
<dbReference type="RefSeq" id="WP_206608126.1">
    <property type="nucleotide sequence ID" value="NZ_QNVS01000094.1"/>
</dbReference>